<dbReference type="RefSeq" id="WP_119629773.1">
    <property type="nucleotide sequence ID" value="NZ_AP017928.1"/>
</dbReference>
<dbReference type="Pfam" id="PF07992">
    <property type="entry name" value="Pyr_redox_2"/>
    <property type="match status" value="1"/>
</dbReference>
<keyword evidence="9" id="KW-1185">Reference proteome</keyword>
<evidence type="ECO:0000256" key="1">
    <source>
        <dbReference type="ARBA" id="ARBA00001974"/>
    </source>
</evidence>
<dbReference type="Proteomes" id="UP000266313">
    <property type="component" value="Chromosome"/>
</dbReference>
<dbReference type="GO" id="GO:0048038">
    <property type="term" value="F:quinone binding"/>
    <property type="evidence" value="ECO:0007669"/>
    <property type="project" value="UniProtKB-KW"/>
</dbReference>
<comment type="cofactor">
    <cofactor evidence="1">
        <name>FAD</name>
        <dbReference type="ChEBI" id="CHEBI:57692"/>
    </cofactor>
</comment>
<evidence type="ECO:0000256" key="6">
    <source>
        <dbReference type="ARBA" id="ARBA00023002"/>
    </source>
</evidence>
<reference evidence="8 9" key="1">
    <citation type="submission" date="2016-12" db="EMBL/GenBank/DDBJ databases">
        <title>Genome sequencing of Methylocaldum marinum.</title>
        <authorList>
            <person name="Takeuchi M."/>
            <person name="Kamagata Y."/>
            <person name="Hiraoka S."/>
            <person name="Oshima K."/>
            <person name="Hattori M."/>
            <person name="Iwasaki W."/>
        </authorList>
    </citation>
    <scope>NUCLEOTIDE SEQUENCE [LARGE SCALE GENOMIC DNA]</scope>
    <source>
        <strain evidence="8 9">S8</strain>
    </source>
</reference>
<evidence type="ECO:0000256" key="3">
    <source>
        <dbReference type="ARBA" id="ARBA00022719"/>
    </source>
</evidence>
<keyword evidence="2" id="KW-0285">Flavoprotein</keyword>
<keyword evidence="3" id="KW-0874">Quinone</keyword>
<evidence type="ECO:0000313" key="9">
    <source>
        <dbReference type="Proteomes" id="UP000266313"/>
    </source>
</evidence>
<dbReference type="SUPFAM" id="SSF51905">
    <property type="entry name" value="FAD/NAD(P)-binding domain"/>
    <property type="match status" value="2"/>
</dbReference>
<dbReference type="AlphaFoldDB" id="A0A250KTS0"/>
<dbReference type="PANTHER" id="PTHR10632:SF2">
    <property type="entry name" value="SULFIDE:QUINONE OXIDOREDUCTASE, MITOCHONDRIAL"/>
    <property type="match status" value="1"/>
</dbReference>
<dbReference type="FunFam" id="3.50.50.60:FF:000034">
    <property type="entry name" value="sulfide:quinone oxidoreductase, mitochondrial"/>
    <property type="match status" value="1"/>
</dbReference>
<dbReference type="GO" id="GO:0071949">
    <property type="term" value="F:FAD binding"/>
    <property type="evidence" value="ECO:0007669"/>
    <property type="project" value="TreeGrafter"/>
</dbReference>
<dbReference type="Gene3D" id="3.50.50.60">
    <property type="entry name" value="FAD/NAD(P)-binding domain"/>
    <property type="match status" value="2"/>
</dbReference>
<feature type="domain" description="FAD/NAD(P)-binding" evidence="7">
    <location>
        <begin position="8"/>
        <end position="125"/>
    </location>
</feature>
<evidence type="ECO:0000256" key="2">
    <source>
        <dbReference type="ARBA" id="ARBA00022630"/>
    </source>
</evidence>
<keyword evidence="5" id="KW-0809">Transit peptide</keyword>
<dbReference type="InterPro" id="IPR023753">
    <property type="entry name" value="FAD/NAD-binding_dom"/>
</dbReference>
<dbReference type="GO" id="GO:0070221">
    <property type="term" value="P:sulfide oxidation, using sulfide:quinone oxidoreductase"/>
    <property type="evidence" value="ECO:0007669"/>
    <property type="project" value="TreeGrafter"/>
</dbReference>
<proteinExistence type="predicted"/>
<evidence type="ECO:0000259" key="7">
    <source>
        <dbReference type="Pfam" id="PF07992"/>
    </source>
</evidence>
<gene>
    <name evidence="8" type="ORF">sS8_2399</name>
</gene>
<organism evidence="8 9">
    <name type="scientific">Methylocaldum marinum</name>
    <dbReference type="NCBI Taxonomy" id="1432792"/>
    <lineage>
        <taxon>Bacteria</taxon>
        <taxon>Pseudomonadati</taxon>
        <taxon>Pseudomonadota</taxon>
        <taxon>Gammaproteobacteria</taxon>
        <taxon>Methylococcales</taxon>
        <taxon>Methylococcaceae</taxon>
        <taxon>Methylocaldum</taxon>
    </lineage>
</organism>
<dbReference type="KEGG" id="mmai:sS8_2399"/>
<protein>
    <submittedName>
        <fullName evidence="8">NAD(FAD)-dependent dehydrogenase</fullName>
    </submittedName>
</protein>
<dbReference type="GO" id="GO:0070224">
    <property type="term" value="F:sulfide:quinone oxidoreductase activity"/>
    <property type="evidence" value="ECO:0007669"/>
    <property type="project" value="TreeGrafter"/>
</dbReference>
<name>A0A250KTS0_9GAMM</name>
<dbReference type="InterPro" id="IPR036188">
    <property type="entry name" value="FAD/NAD-bd_sf"/>
</dbReference>
<dbReference type="PANTHER" id="PTHR10632">
    <property type="entry name" value="SULFIDE:QUINONE OXIDOREDUCTASE"/>
    <property type="match status" value="1"/>
</dbReference>
<keyword evidence="4" id="KW-0274">FAD</keyword>
<evidence type="ECO:0000256" key="4">
    <source>
        <dbReference type="ARBA" id="ARBA00022827"/>
    </source>
</evidence>
<sequence>MDSKVHHRVVVIGGGAAGLGIAARVLHAGITDVAIVEPSDKHYYQPFWTFVGGGVVSREQSVKPMADLIPKGATWIRDAAAEFDPANNSLKTQGGKEISYDYLVVCPGLQIDWDKIPGVKEAVGKDGVCSNYSYDTVNTTWENIRNFKGGNAVFTFPPPPIKCAGAPQKIMYLAEDHFRKHGLRDKSRIIFYCATPTIFSVPKYAISLMEQVVKPRHIEVHFKHNLVELRPASKEAVFKNLDTGDTIVQPYDMIHVVPPMSAPDFLKKSPLGNEGGWVDVSKDTLQHVRYPNVFGIGDASSLPTSKTAAAIRAQSPVLAANLLSVMNGGQPVAKYDGYTSCPLITGYGKLILAEFDYDLKPQETFPFDQGKERYSMYLLKRYIIPAIYWKGLLKGYQWPHPGKA</sequence>
<evidence type="ECO:0000313" key="8">
    <source>
        <dbReference type="EMBL" id="BBA34351.1"/>
    </source>
</evidence>
<accession>A0A250KTS0</accession>
<dbReference type="OrthoDB" id="9781621at2"/>
<dbReference type="EMBL" id="AP017928">
    <property type="protein sequence ID" value="BBA34351.1"/>
    <property type="molecule type" value="Genomic_DNA"/>
</dbReference>
<evidence type="ECO:0000256" key="5">
    <source>
        <dbReference type="ARBA" id="ARBA00022946"/>
    </source>
</evidence>
<keyword evidence="6" id="KW-0560">Oxidoreductase</keyword>
<dbReference type="InterPro" id="IPR015904">
    <property type="entry name" value="Sulphide_quinone_reductase"/>
</dbReference>